<dbReference type="EMBL" id="JBHMQT010000059">
    <property type="protein sequence ID" value="MFC0865879.1"/>
    <property type="molecule type" value="Genomic_DNA"/>
</dbReference>
<dbReference type="Gene3D" id="1.10.10.60">
    <property type="entry name" value="Homeodomain-like"/>
    <property type="match status" value="1"/>
</dbReference>
<keyword evidence="2" id="KW-0238">DNA-binding</keyword>
<proteinExistence type="predicted"/>
<dbReference type="PROSITE" id="PS00041">
    <property type="entry name" value="HTH_ARAC_FAMILY_1"/>
    <property type="match status" value="1"/>
</dbReference>
<comment type="caution">
    <text evidence="5">The sequence shown here is derived from an EMBL/GenBank/DDBJ whole genome shotgun (WGS) entry which is preliminary data.</text>
</comment>
<evidence type="ECO:0000256" key="1">
    <source>
        <dbReference type="ARBA" id="ARBA00023015"/>
    </source>
</evidence>
<dbReference type="InterPro" id="IPR009057">
    <property type="entry name" value="Homeodomain-like_sf"/>
</dbReference>
<dbReference type="SUPFAM" id="SSF46689">
    <property type="entry name" value="Homeodomain-like"/>
    <property type="match status" value="2"/>
</dbReference>
<dbReference type="RefSeq" id="WP_394303885.1">
    <property type="nucleotide sequence ID" value="NZ_JBHMQT010000059.1"/>
</dbReference>
<evidence type="ECO:0000313" key="6">
    <source>
        <dbReference type="Proteomes" id="UP001589870"/>
    </source>
</evidence>
<dbReference type="Pfam" id="PF12833">
    <property type="entry name" value="HTH_18"/>
    <property type="match status" value="1"/>
</dbReference>
<protein>
    <submittedName>
        <fullName evidence="5">AraC family transcriptional regulator</fullName>
    </submittedName>
</protein>
<evidence type="ECO:0000256" key="3">
    <source>
        <dbReference type="ARBA" id="ARBA00023163"/>
    </source>
</evidence>
<reference evidence="5 6" key="1">
    <citation type="submission" date="2024-09" db="EMBL/GenBank/DDBJ databases">
        <authorList>
            <person name="Sun Q."/>
            <person name="Mori K."/>
        </authorList>
    </citation>
    <scope>NUCLEOTIDE SEQUENCE [LARGE SCALE GENOMIC DNA]</scope>
    <source>
        <strain evidence="5 6">TBRC 1851</strain>
    </source>
</reference>
<dbReference type="InterPro" id="IPR018062">
    <property type="entry name" value="HTH_AraC-typ_CS"/>
</dbReference>
<dbReference type="InterPro" id="IPR050204">
    <property type="entry name" value="AraC_XylS_family_regulators"/>
</dbReference>
<gene>
    <name evidence="5" type="ORF">ACFHYQ_26625</name>
</gene>
<evidence type="ECO:0000259" key="4">
    <source>
        <dbReference type="PROSITE" id="PS01124"/>
    </source>
</evidence>
<name>A0ABV6UCM2_9ACTN</name>
<evidence type="ECO:0000256" key="2">
    <source>
        <dbReference type="ARBA" id="ARBA00023125"/>
    </source>
</evidence>
<accession>A0ABV6UCM2</accession>
<dbReference type="Pfam" id="PF14525">
    <property type="entry name" value="AraC_binding_2"/>
    <property type="match status" value="1"/>
</dbReference>
<dbReference type="InterPro" id="IPR035418">
    <property type="entry name" value="AraC-bd_2"/>
</dbReference>
<keyword evidence="6" id="KW-1185">Reference proteome</keyword>
<feature type="domain" description="HTH araC/xylS-type" evidence="4">
    <location>
        <begin position="225"/>
        <end position="326"/>
    </location>
</feature>
<dbReference type="SMART" id="SM00342">
    <property type="entry name" value="HTH_ARAC"/>
    <property type="match status" value="1"/>
</dbReference>
<dbReference type="InterPro" id="IPR018060">
    <property type="entry name" value="HTH_AraC"/>
</dbReference>
<evidence type="ECO:0000313" key="5">
    <source>
        <dbReference type="EMBL" id="MFC0865879.1"/>
    </source>
</evidence>
<sequence>MPARSLPLATHELFHTRDIDEARARVGHALAPHELRLGKHAAGFHTRMNGTTFDRTGLYSIDYGGEVSITADAWESCFLVSLPLAGAVEVSLGRDQVLATPGFGCVESPTECMTMRWLTGASHLVASFDRWELEAHLGGLLGRELHRPLVFSLGMDLTRPLARSWLSIVDLLRREAETDGDILTRPLALEQLEGLLMTQLLLTQPNNYTPALSGEQPCTAPAAVKRAMELFEACAAEPLTVSDIAEAVGVGVRTLQEGFRRHLETTPTAYLRDVRLERARAELTACGPDTATIAEVARRWGFVHLGQFSRVYRERFGETPAETLTR</sequence>
<dbReference type="PANTHER" id="PTHR46796">
    <property type="entry name" value="HTH-TYPE TRANSCRIPTIONAL ACTIVATOR RHAS-RELATED"/>
    <property type="match status" value="1"/>
</dbReference>
<keyword evidence="3" id="KW-0804">Transcription</keyword>
<dbReference type="PROSITE" id="PS01124">
    <property type="entry name" value="HTH_ARAC_FAMILY_2"/>
    <property type="match status" value="1"/>
</dbReference>
<dbReference type="PANTHER" id="PTHR46796:SF12">
    <property type="entry name" value="HTH-TYPE DNA-BINDING TRANSCRIPTIONAL ACTIVATOR EUTR"/>
    <property type="match status" value="1"/>
</dbReference>
<dbReference type="Proteomes" id="UP001589870">
    <property type="component" value="Unassembled WGS sequence"/>
</dbReference>
<organism evidence="5 6">
    <name type="scientific">Sphaerimonospora cavernae</name>
    <dbReference type="NCBI Taxonomy" id="1740611"/>
    <lineage>
        <taxon>Bacteria</taxon>
        <taxon>Bacillati</taxon>
        <taxon>Actinomycetota</taxon>
        <taxon>Actinomycetes</taxon>
        <taxon>Streptosporangiales</taxon>
        <taxon>Streptosporangiaceae</taxon>
        <taxon>Sphaerimonospora</taxon>
    </lineage>
</organism>
<keyword evidence="1" id="KW-0805">Transcription regulation</keyword>